<keyword evidence="6 8" id="KW-1133">Transmembrane helix</keyword>
<dbReference type="RefSeq" id="WP_150443256.1">
    <property type="nucleotide sequence ID" value="NZ_VYQE01000001.1"/>
</dbReference>
<evidence type="ECO:0000256" key="6">
    <source>
        <dbReference type="ARBA" id="ARBA00022989"/>
    </source>
</evidence>
<proteinExistence type="inferred from homology"/>
<name>A0A5J5GN58_9RHOB</name>
<dbReference type="GO" id="GO:0005886">
    <property type="term" value="C:plasma membrane"/>
    <property type="evidence" value="ECO:0007669"/>
    <property type="project" value="UniProtKB-SubCell"/>
</dbReference>
<feature type="transmembrane region" description="Helical" evidence="8">
    <location>
        <begin position="308"/>
        <end position="328"/>
    </location>
</feature>
<organism evidence="9 10">
    <name type="scientific">Histidinibacterium aquaticum</name>
    <dbReference type="NCBI Taxonomy" id="2613962"/>
    <lineage>
        <taxon>Bacteria</taxon>
        <taxon>Pseudomonadati</taxon>
        <taxon>Pseudomonadota</taxon>
        <taxon>Alphaproteobacteria</taxon>
        <taxon>Rhodobacterales</taxon>
        <taxon>Paracoccaceae</taxon>
        <taxon>Histidinibacterium</taxon>
    </lineage>
</organism>
<gene>
    <name evidence="9" type="ORF">F3S47_00435</name>
</gene>
<dbReference type="Proteomes" id="UP000326554">
    <property type="component" value="Unassembled WGS sequence"/>
</dbReference>
<dbReference type="NCBIfam" id="TIGR00842">
    <property type="entry name" value="bcct"/>
    <property type="match status" value="1"/>
</dbReference>
<evidence type="ECO:0000256" key="7">
    <source>
        <dbReference type="ARBA" id="ARBA00023136"/>
    </source>
</evidence>
<reference evidence="9 10" key="1">
    <citation type="submission" date="2019-09" db="EMBL/GenBank/DDBJ databases">
        <authorList>
            <person name="Park J.-S."/>
            <person name="Choi H.-J."/>
        </authorList>
    </citation>
    <scope>NUCLEOTIDE SEQUENCE [LARGE SCALE GENOMIC DNA]</scope>
    <source>
        <strain evidence="9 10">176SS1-4</strain>
    </source>
</reference>
<comment type="caution">
    <text evidence="9">The sequence shown here is derived from an EMBL/GenBank/DDBJ whole genome shotgun (WGS) entry which is preliminary data.</text>
</comment>
<dbReference type="PANTHER" id="PTHR30047">
    <property type="entry name" value="HIGH-AFFINITY CHOLINE TRANSPORT PROTEIN-RELATED"/>
    <property type="match status" value="1"/>
</dbReference>
<keyword evidence="7 8" id="KW-0472">Membrane</keyword>
<protein>
    <submittedName>
        <fullName evidence="9">BCCT family transporter</fullName>
    </submittedName>
</protein>
<feature type="transmembrane region" description="Helical" evidence="8">
    <location>
        <begin position="47"/>
        <end position="66"/>
    </location>
</feature>
<keyword evidence="4" id="KW-1003">Cell membrane</keyword>
<evidence type="ECO:0000256" key="8">
    <source>
        <dbReference type="SAM" id="Phobius"/>
    </source>
</evidence>
<dbReference type="InterPro" id="IPR000060">
    <property type="entry name" value="BCCT_transptr"/>
</dbReference>
<feature type="transmembrane region" description="Helical" evidence="8">
    <location>
        <begin position="522"/>
        <end position="542"/>
    </location>
</feature>
<dbReference type="PANTHER" id="PTHR30047:SF7">
    <property type="entry name" value="HIGH-AFFINITY CHOLINE TRANSPORT PROTEIN"/>
    <property type="match status" value="1"/>
</dbReference>
<evidence type="ECO:0000256" key="1">
    <source>
        <dbReference type="ARBA" id="ARBA00004651"/>
    </source>
</evidence>
<dbReference type="AlphaFoldDB" id="A0A5J5GN58"/>
<evidence type="ECO:0000256" key="4">
    <source>
        <dbReference type="ARBA" id="ARBA00022475"/>
    </source>
</evidence>
<evidence type="ECO:0000313" key="10">
    <source>
        <dbReference type="Proteomes" id="UP000326554"/>
    </source>
</evidence>
<keyword evidence="3" id="KW-0813">Transport</keyword>
<feature type="transmembrane region" description="Helical" evidence="8">
    <location>
        <begin position="439"/>
        <end position="467"/>
    </location>
</feature>
<dbReference type="GO" id="GO:0022857">
    <property type="term" value="F:transmembrane transporter activity"/>
    <property type="evidence" value="ECO:0007669"/>
    <property type="project" value="InterPro"/>
</dbReference>
<sequence length="549" mass="59496">MSDQTNDQLDIPSPSGEVNTIDTDYEVGQDNLQGKVGPVLFDIHNPVFLVSSLTILVFVVCTLLFQETASAAFDWIFTFVTTTFDWFFLSAANIFVIFCLVLIFTPMGKVRLGGTDAKPDFGYMSWFAMLFAAGMGIGLMFFGVLEPVYHMQVSQPLGLQGPIGEDGSIDQSLVESARNHGLAATIFHWALHPWSIYAVVALSLALFTYNKQLPLSIRSAFHPLLGDRVWGWPGHVIDTIAVFATLFGLATSLGLGAEQANAGLNYVYGIEQSRMTQVIIIACVTAVALGSVLRGVDGGVKVLSNVNMFFAAVLLAFVFFVGPSLTILGDAWAGLRTYATDVFALSNPVGREDDSFRQGWTSFYWAWWISWSPFVGMFIARVSRGRTVREFITCVILIPSLVSVFWMATFGGTAIEQVVTNPEASGVKENVIDSYNDSIALFAMLGELPLTAITSTLAIVLVLVFFVTSSDSGSLVIDTITAGGKTEAPTSQRIFWAVIEGVVAIALLLGGGLTALQAMVNATGLFFTIVLLFLCWAIWVGLRSEQKGT</sequence>
<evidence type="ECO:0000256" key="5">
    <source>
        <dbReference type="ARBA" id="ARBA00022692"/>
    </source>
</evidence>
<feature type="transmembrane region" description="Helical" evidence="8">
    <location>
        <begin position="494"/>
        <end position="516"/>
    </location>
</feature>
<evidence type="ECO:0000313" key="9">
    <source>
        <dbReference type="EMBL" id="KAA9009771.1"/>
    </source>
</evidence>
<feature type="transmembrane region" description="Helical" evidence="8">
    <location>
        <begin position="186"/>
        <end position="209"/>
    </location>
</feature>
<dbReference type="EMBL" id="VYQE01000001">
    <property type="protein sequence ID" value="KAA9009771.1"/>
    <property type="molecule type" value="Genomic_DNA"/>
</dbReference>
<comment type="subcellular location">
    <subcellularLocation>
        <location evidence="1">Cell membrane</location>
        <topology evidence="1">Multi-pass membrane protein</topology>
    </subcellularLocation>
</comment>
<feature type="transmembrane region" description="Helical" evidence="8">
    <location>
        <begin position="275"/>
        <end position="296"/>
    </location>
</feature>
<feature type="transmembrane region" description="Helical" evidence="8">
    <location>
        <begin position="86"/>
        <end position="105"/>
    </location>
</feature>
<evidence type="ECO:0000256" key="2">
    <source>
        <dbReference type="ARBA" id="ARBA00005658"/>
    </source>
</evidence>
<evidence type="ECO:0000256" key="3">
    <source>
        <dbReference type="ARBA" id="ARBA00022448"/>
    </source>
</evidence>
<keyword evidence="10" id="KW-1185">Reference proteome</keyword>
<keyword evidence="5 8" id="KW-0812">Transmembrane</keyword>
<feature type="transmembrane region" description="Helical" evidence="8">
    <location>
        <begin position="126"/>
        <end position="145"/>
    </location>
</feature>
<comment type="similarity">
    <text evidence="2">Belongs to the BCCT transporter (TC 2.A.15) family.</text>
</comment>
<feature type="transmembrane region" description="Helical" evidence="8">
    <location>
        <begin position="392"/>
        <end position="419"/>
    </location>
</feature>
<dbReference type="Pfam" id="PF02028">
    <property type="entry name" value="BCCT"/>
    <property type="match status" value="1"/>
</dbReference>
<accession>A0A5J5GN58</accession>
<feature type="transmembrane region" description="Helical" evidence="8">
    <location>
        <begin position="230"/>
        <end position="255"/>
    </location>
</feature>